<dbReference type="EMBL" id="JAPDRK010000020">
    <property type="protein sequence ID" value="KAJ9604125.1"/>
    <property type="molecule type" value="Genomic_DNA"/>
</dbReference>
<dbReference type="Proteomes" id="UP001172673">
    <property type="component" value="Unassembled WGS sequence"/>
</dbReference>
<reference evidence="1" key="1">
    <citation type="submission" date="2022-10" db="EMBL/GenBank/DDBJ databases">
        <title>Culturing micro-colonial fungi from biological soil crusts in the Mojave desert and describing Neophaeococcomyces mojavensis, and introducing the new genera and species Taxawa tesnikishii.</title>
        <authorList>
            <person name="Kurbessoian T."/>
            <person name="Stajich J.E."/>
        </authorList>
    </citation>
    <scope>NUCLEOTIDE SEQUENCE</scope>
    <source>
        <strain evidence="1">TK_41</strain>
    </source>
</reference>
<accession>A0AA38WZR3</accession>
<sequence length="208" mass="23672">MAPTTTREAPTPIVLNDPDLIHVLGLDWTREQTHAYLDGIPKYYVDRLEEASIVPATNVLYAESTQVKQQWEKEWEGLAKADNRVKRGRDIQVLNRNVFRHVLRQGEDGLYFDRKTGRLVFAKLSSMVKDEHVLKAISDVCKYGARSKRGIRRDDGGQLTLGLWTGGPANAKKPTLSQTFRMKLTDDQKARIHLEESGVCTIVWEIVK</sequence>
<evidence type="ECO:0000313" key="1">
    <source>
        <dbReference type="EMBL" id="KAJ9604125.1"/>
    </source>
</evidence>
<keyword evidence="2" id="KW-1185">Reference proteome</keyword>
<protein>
    <submittedName>
        <fullName evidence="1">Uncharacterized protein</fullName>
    </submittedName>
</protein>
<gene>
    <name evidence="1" type="ORF">H2200_011648</name>
</gene>
<proteinExistence type="predicted"/>
<name>A0AA38WZR3_9EURO</name>
<organism evidence="1 2">
    <name type="scientific">Cladophialophora chaetospira</name>
    <dbReference type="NCBI Taxonomy" id="386627"/>
    <lineage>
        <taxon>Eukaryota</taxon>
        <taxon>Fungi</taxon>
        <taxon>Dikarya</taxon>
        <taxon>Ascomycota</taxon>
        <taxon>Pezizomycotina</taxon>
        <taxon>Eurotiomycetes</taxon>
        <taxon>Chaetothyriomycetidae</taxon>
        <taxon>Chaetothyriales</taxon>
        <taxon>Herpotrichiellaceae</taxon>
        <taxon>Cladophialophora</taxon>
    </lineage>
</organism>
<dbReference type="AlphaFoldDB" id="A0AA38WZR3"/>
<comment type="caution">
    <text evidence="1">The sequence shown here is derived from an EMBL/GenBank/DDBJ whole genome shotgun (WGS) entry which is preliminary data.</text>
</comment>
<evidence type="ECO:0000313" key="2">
    <source>
        <dbReference type="Proteomes" id="UP001172673"/>
    </source>
</evidence>